<dbReference type="GO" id="GO:0005634">
    <property type="term" value="C:nucleus"/>
    <property type="evidence" value="ECO:0007669"/>
    <property type="project" value="TreeGrafter"/>
</dbReference>
<evidence type="ECO:0000313" key="11">
    <source>
        <dbReference type="EMBL" id="CAG8578448.1"/>
    </source>
</evidence>
<keyword evidence="3" id="KW-0269">Exonuclease</keyword>
<dbReference type="Pfam" id="PF18334">
    <property type="entry name" value="XRN1_D2_D3"/>
    <property type="match status" value="1"/>
</dbReference>
<dbReference type="PIRSF" id="PIRSF006743">
    <property type="entry name" value="Exonuclease_Xnr1"/>
    <property type="match status" value="1"/>
</dbReference>
<feature type="domain" description="Xrn1 helical" evidence="7">
    <location>
        <begin position="244"/>
        <end position="628"/>
    </location>
</feature>
<dbReference type="OrthoDB" id="372487at2759"/>
<feature type="compositionally biased region" description="Polar residues" evidence="5">
    <location>
        <begin position="1229"/>
        <end position="1240"/>
    </location>
</feature>
<comment type="similarity">
    <text evidence="4">Belongs to the 5'-3' exonuclease family.</text>
</comment>
<keyword evidence="12" id="KW-1185">Reference proteome</keyword>
<dbReference type="CDD" id="cd18673">
    <property type="entry name" value="PIN_XRN1-2-like"/>
    <property type="match status" value="1"/>
</dbReference>
<comment type="caution">
    <text evidence="11">The sequence shown here is derived from an EMBL/GenBank/DDBJ whole genome shotgun (WGS) entry which is preliminary data.</text>
</comment>
<feature type="compositionally biased region" description="Low complexity" evidence="5">
    <location>
        <begin position="1207"/>
        <end position="1218"/>
    </location>
</feature>
<dbReference type="InterPro" id="IPR004859">
    <property type="entry name" value="Xrn1_N"/>
</dbReference>
<dbReference type="Pfam" id="PF03159">
    <property type="entry name" value="XRN_N"/>
    <property type="match status" value="1"/>
</dbReference>
<dbReference type="EMBL" id="CAJVPV010004757">
    <property type="protein sequence ID" value="CAG8578448.1"/>
    <property type="molecule type" value="Genomic_DNA"/>
</dbReference>
<sequence length="1341" mass="153647">NLYLDMNGIIHHCSHPNDMDAHYRISEEKIFIGIFNYIDHLFTKIKPKKLFFMAVDGVAPRAKMNQQRCRRFRTAKDAAEAVRKAESKGDVLPQEEPFDSNCITPGTEFMAKISLQLKYFINKKVTEDANWRGIKIVLSGHEVPGEGEHKIMEYIRNAKAQSDYNPNVRHCLYGLDADLIMLGLLSHDPHFALLREEVTFGPSSKKKKHGPIESQNFYLMHLSLLREYLDLEFSTLRESLPFEYNLERIIDDFILLALFVGNDFIPHLPNLHIAEGALGLMFRVYKEVIPLAGGYINDGGKLDMRRLELIFKELTIFEKETFEGESFDSKWFKGKQKKYQEQIEKDRKNKKLVMTSRQKEIFEQIKDMIDTHSEAIHFPSEYPARDREFIKNLSNELDIQYSVDEEKHICVQYESEDETDDIIEIREKVFEKYGDAEIVKDVDTSEERENKNFLEWKKNYYREKMNINFDNPEQMDKLVCAYLEGLQWVLHYYYSGVASWGWFYPYHYSPKISDLQDLEKFNIEYEYGKPFRPFEQLMGVLPEGSKKIIPAAYQDLMTDPSSPIFEFYPTDFELDLNGKKQNWEAVVKIPFIDQEKLVDALNLRENQLTEDERQRNTFGESIMFTYDSSLNAMYPSSLPGFFPDIHHCQCRMETYFLPTIDGVNLVKGLCDGVQLGAKAMAGFPSLETIPHTGSLKIHGVNIFKSESKNETMVITLINKFAGMKTEDIAKEIVGKRIFVSWPFLQEAMVQAVSDAHSKYELNVHFNSQPGETIKVEHKIEMLENWRRKADKLEHTYSKRYGTITGVVEVVAHVLMLKGLKRLDNGALVKEYDNMGQEVDYAIQTIVESVECEDPRYEEKPAIPISEEFPYGTKIFFLGNPFYGCPGQVIANTENNLAVKLITTTSNRGEPDFGAKVAQEFLERVKYFPSYTVAKKLGILGLTLSKLASSLHVICKSTDQRINLGLDLKFETKKQKVLGYTRKSKDGWEYSEKAMNILSLYKQKFPEFIQALENKHKEEIYSAEDFYPKEEAVEKIRVIKDWLKTVEVRDLEKVPLEAEQLDKEAIAKIERDADEFHKNLTFKTLIVKNVPRHVLLKPEHASTRLQGQNFKLGDRVIFVQDSGSVPIAAKGTVIGIEKTNIDVIFDSSFMSGSTLGDRCSPFRGMTVPGSALLNLTNEQFIDSRKNGSKQGPNHFHKSRTQGSMQNGHHNIYHSSNYHSRGGGGRGSSNMHSNQNHGTNGPQHMRQIMNPGRFRNNGVVNSYISMGAPSSPNPIQIRPRSSPQAHGNKFMSGQLPIYPHNNYRNGFNGNSRGGNGFLHRGNRGGHFNNGISSRGKGKDDGKT</sequence>
<dbReference type="InterPro" id="IPR047008">
    <property type="entry name" value="XRN1_SH3_sf"/>
</dbReference>
<proteinExistence type="inferred from homology"/>
<dbReference type="InterPro" id="IPR040992">
    <property type="entry name" value="XRN1_D1"/>
</dbReference>
<name>A0A9N9BU98_9GLOM</name>
<dbReference type="Pfam" id="PF18129">
    <property type="entry name" value="SH3_12"/>
    <property type="match status" value="1"/>
</dbReference>
<evidence type="ECO:0000256" key="2">
    <source>
        <dbReference type="ARBA" id="ARBA00022801"/>
    </source>
</evidence>
<evidence type="ECO:0000259" key="10">
    <source>
        <dbReference type="Pfam" id="PF18334"/>
    </source>
</evidence>
<dbReference type="GO" id="GO:0016075">
    <property type="term" value="P:rRNA catabolic process"/>
    <property type="evidence" value="ECO:0007669"/>
    <property type="project" value="TreeGrafter"/>
</dbReference>
<keyword evidence="2" id="KW-0378">Hydrolase</keyword>
<evidence type="ECO:0000256" key="5">
    <source>
        <dbReference type="SAM" id="MobiDB-lite"/>
    </source>
</evidence>
<accession>A0A9N9BU98</accession>
<dbReference type="GO" id="GO:0000956">
    <property type="term" value="P:nuclear-transcribed mRNA catabolic process"/>
    <property type="evidence" value="ECO:0007669"/>
    <property type="project" value="InterPro"/>
</dbReference>
<keyword evidence="1" id="KW-0540">Nuclease</keyword>
<dbReference type="InterPro" id="IPR041385">
    <property type="entry name" value="SH3_12"/>
</dbReference>
<feature type="domain" description="Exoribonuclease Xrn1 D2/D3" evidence="10">
    <location>
        <begin position="863"/>
        <end position="1078"/>
    </location>
</feature>
<dbReference type="GO" id="GO:0003723">
    <property type="term" value="F:RNA binding"/>
    <property type="evidence" value="ECO:0007669"/>
    <property type="project" value="TreeGrafter"/>
</dbReference>
<dbReference type="InterPro" id="IPR041412">
    <property type="entry name" value="Xrn1_helical"/>
</dbReference>
<gene>
    <name evidence="11" type="ORF">AMORRO_LOCUS6796</name>
</gene>
<dbReference type="Pfam" id="PF18332">
    <property type="entry name" value="XRN1_D1"/>
    <property type="match status" value="1"/>
</dbReference>
<evidence type="ECO:0000259" key="6">
    <source>
        <dbReference type="Pfam" id="PF03159"/>
    </source>
</evidence>
<evidence type="ECO:0000256" key="4">
    <source>
        <dbReference type="ARBA" id="ARBA00038299"/>
    </source>
</evidence>
<dbReference type="InterPro" id="IPR027073">
    <property type="entry name" value="5_3_exoribonuclease"/>
</dbReference>
<dbReference type="Pfam" id="PF17846">
    <property type="entry name" value="XRN_M"/>
    <property type="match status" value="1"/>
</dbReference>
<evidence type="ECO:0000256" key="3">
    <source>
        <dbReference type="ARBA" id="ARBA00022839"/>
    </source>
</evidence>
<dbReference type="GO" id="GO:0004534">
    <property type="term" value="F:5'-3' RNA exonuclease activity"/>
    <property type="evidence" value="ECO:0007669"/>
    <property type="project" value="UniProtKB-ARBA"/>
</dbReference>
<organism evidence="11 12">
    <name type="scientific">Acaulospora morrowiae</name>
    <dbReference type="NCBI Taxonomy" id="94023"/>
    <lineage>
        <taxon>Eukaryota</taxon>
        <taxon>Fungi</taxon>
        <taxon>Fungi incertae sedis</taxon>
        <taxon>Mucoromycota</taxon>
        <taxon>Glomeromycotina</taxon>
        <taxon>Glomeromycetes</taxon>
        <taxon>Diversisporales</taxon>
        <taxon>Acaulosporaceae</taxon>
        <taxon>Acaulospora</taxon>
    </lineage>
</organism>
<feature type="domain" description="5'-3' exoribonuclease 1 D1" evidence="9">
    <location>
        <begin position="668"/>
        <end position="859"/>
    </location>
</feature>
<evidence type="ECO:0000256" key="1">
    <source>
        <dbReference type="ARBA" id="ARBA00022722"/>
    </source>
</evidence>
<feature type="region of interest" description="Disordered" evidence="5">
    <location>
        <begin position="1182"/>
        <end position="1254"/>
    </location>
</feature>
<dbReference type="Gene3D" id="3.40.50.12390">
    <property type="match status" value="2"/>
</dbReference>
<dbReference type="PANTHER" id="PTHR12341">
    <property type="entry name" value="5'-&gt;3' EXORIBONUCLEASE"/>
    <property type="match status" value="1"/>
</dbReference>
<feature type="non-terminal residue" evidence="11">
    <location>
        <position position="1"/>
    </location>
</feature>
<evidence type="ECO:0000313" key="12">
    <source>
        <dbReference type="Proteomes" id="UP000789342"/>
    </source>
</evidence>
<evidence type="ECO:0000259" key="8">
    <source>
        <dbReference type="Pfam" id="PF18129"/>
    </source>
</evidence>
<dbReference type="Gene3D" id="2.30.30.750">
    <property type="match status" value="1"/>
</dbReference>
<evidence type="ECO:0000259" key="7">
    <source>
        <dbReference type="Pfam" id="PF17846"/>
    </source>
</evidence>
<dbReference type="PANTHER" id="PTHR12341:SF7">
    <property type="entry name" value="5'-3' EXORIBONUCLEASE 1"/>
    <property type="match status" value="1"/>
</dbReference>
<dbReference type="FunFam" id="3.40.50.12390:FF:000002">
    <property type="entry name" value="5'-3' exoribonuclease 1"/>
    <property type="match status" value="1"/>
</dbReference>
<feature type="domain" description="Xrn1 N-terminal" evidence="6">
    <location>
        <begin position="1"/>
        <end position="197"/>
    </location>
</feature>
<protein>
    <submittedName>
        <fullName evidence="11">3476_t:CDS:1</fullName>
    </submittedName>
</protein>
<reference evidence="11" key="1">
    <citation type="submission" date="2021-06" db="EMBL/GenBank/DDBJ databases">
        <authorList>
            <person name="Kallberg Y."/>
            <person name="Tangrot J."/>
            <person name="Rosling A."/>
        </authorList>
    </citation>
    <scope>NUCLEOTIDE SEQUENCE</scope>
    <source>
        <strain evidence="11">CL551</strain>
    </source>
</reference>
<dbReference type="Gene3D" id="1.25.40.1050">
    <property type="match status" value="1"/>
</dbReference>
<dbReference type="InterPro" id="IPR047007">
    <property type="entry name" value="XRN1_D1_sf"/>
</dbReference>
<feature type="domain" description="5'-3' exoribonuclease 1 SH3-like" evidence="8">
    <location>
        <begin position="1107"/>
        <end position="1173"/>
    </location>
</feature>
<dbReference type="InterPro" id="IPR041106">
    <property type="entry name" value="XRN1_D2_D3"/>
</dbReference>
<dbReference type="Gene3D" id="2.30.30.30">
    <property type="match status" value="1"/>
</dbReference>
<feature type="region of interest" description="Disordered" evidence="5">
    <location>
        <begin position="1312"/>
        <end position="1341"/>
    </location>
</feature>
<dbReference type="InterPro" id="IPR014722">
    <property type="entry name" value="Rib_uL2_dom2"/>
</dbReference>
<dbReference type="Gene3D" id="2.170.260.40">
    <property type="match status" value="1"/>
</dbReference>
<dbReference type="Proteomes" id="UP000789342">
    <property type="component" value="Unassembled WGS sequence"/>
</dbReference>
<evidence type="ECO:0000259" key="9">
    <source>
        <dbReference type="Pfam" id="PF18332"/>
    </source>
</evidence>
<dbReference type="InterPro" id="IPR016494">
    <property type="entry name" value="5_3_exoribonuclease_1"/>
</dbReference>